<dbReference type="eggNOG" id="COG3291">
    <property type="taxonomic scope" value="Bacteria"/>
</dbReference>
<dbReference type="EMBL" id="JRLY01000005">
    <property type="protein sequence ID" value="KGO93209.1"/>
    <property type="molecule type" value="Genomic_DNA"/>
</dbReference>
<gene>
    <name evidence="3" type="ORF">Q766_07840</name>
</gene>
<accession>A0A0A2MLP1</accession>
<evidence type="ECO:0000313" key="4">
    <source>
        <dbReference type="Proteomes" id="UP000030111"/>
    </source>
</evidence>
<proteinExistence type="predicted"/>
<dbReference type="NCBIfam" id="TIGR04183">
    <property type="entry name" value="Por_Secre_tail"/>
    <property type="match status" value="1"/>
</dbReference>
<dbReference type="InterPro" id="IPR026444">
    <property type="entry name" value="Secre_tail"/>
</dbReference>
<dbReference type="Proteomes" id="UP000030111">
    <property type="component" value="Unassembled WGS sequence"/>
</dbReference>
<evidence type="ECO:0000259" key="2">
    <source>
        <dbReference type="Pfam" id="PF18962"/>
    </source>
</evidence>
<dbReference type="STRING" id="1121898.GCA_000422725_01925"/>
<feature type="domain" description="Secretion system C-terminal sorting" evidence="2">
    <location>
        <begin position="216"/>
        <end position="284"/>
    </location>
</feature>
<dbReference type="AlphaFoldDB" id="A0A0A2MLP1"/>
<dbReference type="OrthoDB" id="9765926at2"/>
<keyword evidence="1" id="KW-0732">Signal</keyword>
<sequence>MKSLRLFVVLLVLVTTNLRAQSGIVLSHSIGNDLLPDGKIFACSGGGLRWARTFVLEDFGIEPDKDFVITSGDMGIHSVSSFDTNIKFNIYIIDQNFPESLPSATLLGSSQVYPLYYSSGLPQIKTITFDTPVTVPAGTEIILVEVEQVQLYGNSSPAIFAASTAEDNDVSWFKSCVAPGYMDTVDVNYPDANFYITVTGDITASTENFVYNYIDVYPNPARDNINIKTHKNLKSYEITSLLGQVFTKGSFQSGQSIDLGNLNTGVYLLSMYADDGSTISRKIVKE</sequence>
<organism evidence="3 4">
    <name type="scientific">Flavobacterium subsaxonicum WB 4.1-42 = DSM 21790</name>
    <dbReference type="NCBI Taxonomy" id="1121898"/>
    <lineage>
        <taxon>Bacteria</taxon>
        <taxon>Pseudomonadati</taxon>
        <taxon>Bacteroidota</taxon>
        <taxon>Flavobacteriia</taxon>
        <taxon>Flavobacteriales</taxon>
        <taxon>Flavobacteriaceae</taxon>
        <taxon>Flavobacterium</taxon>
    </lineage>
</organism>
<evidence type="ECO:0000313" key="3">
    <source>
        <dbReference type="EMBL" id="KGO93209.1"/>
    </source>
</evidence>
<reference evidence="3 4" key="1">
    <citation type="submission" date="2013-09" db="EMBL/GenBank/DDBJ databases">
        <authorList>
            <person name="Zeng Z."/>
            <person name="Chen C."/>
        </authorList>
    </citation>
    <scope>NUCLEOTIDE SEQUENCE [LARGE SCALE GENOMIC DNA]</scope>
    <source>
        <strain evidence="3 4">WB 4.1-42</strain>
    </source>
</reference>
<protein>
    <recommendedName>
        <fullName evidence="2">Secretion system C-terminal sorting domain-containing protein</fullName>
    </recommendedName>
</protein>
<name>A0A0A2MLP1_9FLAO</name>
<comment type="caution">
    <text evidence="3">The sequence shown here is derived from an EMBL/GenBank/DDBJ whole genome shotgun (WGS) entry which is preliminary data.</text>
</comment>
<evidence type="ECO:0000256" key="1">
    <source>
        <dbReference type="ARBA" id="ARBA00022729"/>
    </source>
</evidence>
<keyword evidence="4" id="KW-1185">Reference proteome</keyword>
<dbReference type="Pfam" id="PF18962">
    <property type="entry name" value="Por_Secre_tail"/>
    <property type="match status" value="1"/>
</dbReference>
<dbReference type="RefSeq" id="WP_026990752.1">
    <property type="nucleotide sequence ID" value="NZ_AUGP01000018.1"/>
</dbReference>